<dbReference type="Gene3D" id="3.40.1080.10">
    <property type="entry name" value="Glutaconate Coenzyme A-transferase"/>
    <property type="match status" value="2"/>
</dbReference>
<dbReference type="SMART" id="SM00882">
    <property type="entry name" value="CoA_trans"/>
    <property type="match status" value="1"/>
</dbReference>
<dbReference type="InterPro" id="IPR037171">
    <property type="entry name" value="NagB/RpiA_transferase-like"/>
</dbReference>
<name>R4KK40_9FIRM</name>
<dbReference type="STRING" id="767817.Desgi_4310"/>
<dbReference type="HOGENOM" id="CLU_026774_4_0_9"/>
<protein>
    <submittedName>
        <fullName evidence="5">Acyl CoA:acetate/3-ketoacid CoA transferase</fullName>
    </submittedName>
</protein>
<dbReference type="PANTHER" id="PTHR43293">
    <property type="entry name" value="ACETATE COA-TRANSFERASE YDIF"/>
    <property type="match status" value="1"/>
</dbReference>
<dbReference type="PIRSF" id="PIRSF000858">
    <property type="entry name" value="SCOT-t"/>
    <property type="match status" value="1"/>
</dbReference>
<gene>
    <name evidence="5" type="ORF">Desgi_4310</name>
</gene>
<dbReference type="PANTHER" id="PTHR43293:SF1">
    <property type="entry name" value="ACETATE COA-TRANSFERASE YDIF"/>
    <property type="match status" value="1"/>
</dbReference>
<comment type="similarity">
    <text evidence="1 3">Belongs to the 3-oxoacid CoA-transferase family.</text>
</comment>
<evidence type="ECO:0000256" key="3">
    <source>
        <dbReference type="PIRNR" id="PIRNR000858"/>
    </source>
</evidence>
<evidence type="ECO:0000256" key="4">
    <source>
        <dbReference type="PIRSR" id="PIRSR000858-1"/>
    </source>
</evidence>
<dbReference type="RefSeq" id="WP_006521391.1">
    <property type="nucleotide sequence ID" value="NC_021184.1"/>
</dbReference>
<keyword evidence="6" id="KW-1185">Reference proteome</keyword>
<proteinExistence type="inferred from homology"/>
<evidence type="ECO:0000256" key="1">
    <source>
        <dbReference type="ARBA" id="ARBA00007154"/>
    </source>
</evidence>
<dbReference type="OrthoDB" id="9805230at2"/>
<dbReference type="InterPro" id="IPR004165">
    <property type="entry name" value="CoA_trans_fam_I"/>
</dbReference>
<feature type="active site" description="5-glutamyl coenzyme A thioester intermediate" evidence="4">
    <location>
        <position position="325"/>
    </location>
</feature>
<accession>R4KK40</accession>
<sequence length="541" mass="58930">MPKVIRSDEVGNYIKDGAVIYSPGFGLAGFAEEVAVGIRQSFQETGHPRDLTLYYATANGNFKDRGVAHYALEGLLKRLVGGHFAVPGPAIQKLIMENKVEAYNLPQGIFVTMCRNIASKRPGIITKVGLGTFVDPRIDGGKLNQKAKESDDLVEIIQLDNEEWLYYKLPKLDVALVRGSVADERGNINDYREGLVVDGLSAAMAAKASGGIVIAQVEHIVQAGTLNPKQVIIPGILVDYLVVAKPEWHYQTKGTYFNPAFTGELKLTVDSIKPMELNERKVVCRRAAMELSPNIVVNLGFGMPDAISNVCAEEKVSEHLYLTTEAGAIGGIPARHLDFGHAVNADCIIETGYQFDFYDGGGLDIGFLGLGEVDRFGNVNVSKLGGRPIGCGGFINITQNAKKIVFCGTFTNGAVLEAANGKLNIVQEGKRKKFVTDVEQITFSGKYAAAIGQPVLYVTERAVFRLTQEGLELIEIAPGVNLENDILRHMDFKPIVKNVKLMPRGIFEKNWGGLAKILKSRSKQKKLNILSGTVKTKASNY</sequence>
<evidence type="ECO:0000313" key="5">
    <source>
        <dbReference type="EMBL" id="AGL03553.1"/>
    </source>
</evidence>
<dbReference type="eggNOG" id="COG4670">
    <property type="taxonomic scope" value="Bacteria"/>
</dbReference>
<dbReference type="AlphaFoldDB" id="R4KK40"/>
<dbReference type="Proteomes" id="UP000013520">
    <property type="component" value="Chromosome"/>
</dbReference>
<dbReference type="SUPFAM" id="SSF100950">
    <property type="entry name" value="NagB/RpiA/CoA transferase-like"/>
    <property type="match status" value="2"/>
</dbReference>
<dbReference type="GO" id="GO:0046952">
    <property type="term" value="P:ketone body catabolic process"/>
    <property type="evidence" value="ECO:0007669"/>
    <property type="project" value="InterPro"/>
</dbReference>
<dbReference type="Pfam" id="PF01144">
    <property type="entry name" value="CoA_trans"/>
    <property type="match status" value="1"/>
</dbReference>
<dbReference type="KEGG" id="dgi:Desgi_4310"/>
<evidence type="ECO:0000256" key="2">
    <source>
        <dbReference type="ARBA" id="ARBA00022679"/>
    </source>
</evidence>
<dbReference type="EMBL" id="CP003273">
    <property type="protein sequence ID" value="AGL03553.1"/>
    <property type="molecule type" value="Genomic_DNA"/>
</dbReference>
<dbReference type="InterPro" id="IPR014388">
    <property type="entry name" value="3-oxoacid_CoA-transferase"/>
</dbReference>
<dbReference type="GO" id="GO:0008410">
    <property type="term" value="F:CoA-transferase activity"/>
    <property type="evidence" value="ECO:0007669"/>
    <property type="project" value="InterPro"/>
</dbReference>
<keyword evidence="2 3" id="KW-0808">Transferase</keyword>
<reference evidence="5 6" key="1">
    <citation type="submission" date="2012-01" db="EMBL/GenBank/DDBJ databases">
        <title>Complete sequence of Desulfotomaculum gibsoniae DSM 7213.</title>
        <authorList>
            <consortium name="US DOE Joint Genome Institute"/>
            <person name="Lucas S."/>
            <person name="Han J."/>
            <person name="Lapidus A."/>
            <person name="Cheng J.-F."/>
            <person name="Goodwin L."/>
            <person name="Pitluck S."/>
            <person name="Peters L."/>
            <person name="Ovchinnikova G."/>
            <person name="Teshima H."/>
            <person name="Detter J.C."/>
            <person name="Han C."/>
            <person name="Tapia R."/>
            <person name="Land M."/>
            <person name="Hauser L."/>
            <person name="Kyrpides N."/>
            <person name="Ivanova N."/>
            <person name="Pagani I."/>
            <person name="Parshina S."/>
            <person name="Plugge C."/>
            <person name="Muyzer G."/>
            <person name="Kuever J."/>
            <person name="Ivanova A."/>
            <person name="Nazina T."/>
            <person name="Klenk H.-P."/>
            <person name="Brambilla E."/>
            <person name="Spring S."/>
            <person name="Stams A.F."/>
            <person name="Woyke T."/>
        </authorList>
    </citation>
    <scope>NUCLEOTIDE SEQUENCE [LARGE SCALE GENOMIC DNA]</scope>
    <source>
        <strain evidence="5 6">DSM 7213</strain>
    </source>
</reference>
<organism evidence="5 6">
    <name type="scientific">Desulfoscipio gibsoniae DSM 7213</name>
    <dbReference type="NCBI Taxonomy" id="767817"/>
    <lineage>
        <taxon>Bacteria</taxon>
        <taxon>Bacillati</taxon>
        <taxon>Bacillota</taxon>
        <taxon>Clostridia</taxon>
        <taxon>Eubacteriales</taxon>
        <taxon>Desulfallaceae</taxon>
        <taxon>Desulfoscipio</taxon>
    </lineage>
</organism>
<evidence type="ECO:0000313" key="6">
    <source>
        <dbReference type="Proteomes" id="UP000013520"/>
    </source>
</evidence>